<evidence type="ECO:0000256" key="2">
    <source>
        <dbReference type="ARBA" id="ARBA00022475"/>
    </source>
</evidence>
<feature type="region of interest" description="Disordered" evidence="8">
    <location>
        <begin position="528"/>
        <end position="570"/>
    </location>
</feature>
<feature type="transmembrane region" description="Helical" evidence="9">
    <location>
        <begin position="236"/>
        <end position="258"/>
    </location>
</feature>
<dbReference type="Proteomes" id="UP000503011">
    <property type="component" value="Chromosome"/>
</dbReference>
<dbReference type="InterPro" id="IPR004268">
    <property type="entry name" value="MurJ"/>
</dbReference>
<proteinExistence type="predicted"/>
<comment type="subcellular location">
    <subcellularLocation>
        <location evidence="1">Cell membrane</location>
        <topology evidence="1">Multi-pass membrane protein</topology>
    </subcellularLocation>
</comment>
<feature type="transmembrane region" description="Helical" evidence="9">
    <location>
        <begin position="270"/>
        <end position="289"/>
    </location>
</feature>
<feature type="compositionally biased region" description="Pro residues" evidence="8">
    <location>
        <begin position="690"/>
        <end position="701"/>
    </location>
</feature>
<evidence type="ECO:0000313" key="11">
    <source>
        <dbReference type="Proteomes" id="UP000503011"/>
    </source>
</evidence>
<feature type="transmembrane region" description="Helical" evidence="9">
    <location>
        <begin position="47"/>
        <end position="67"/>
    </location>
</feature>
<feature type="transmembrane region" description="Helical" evidence="9">
    <location>
        <begin position="346"/>
        <end position="367"/>
    </location>
</feature>
<evidence type="ECO:0000256" key="6">
    <source>
        <dbReference type="ARBA" id="ARBA00022989"/>
    </source>
</evidence>
<feature type="compositionally biased region" description="Basic and acidic residues" evidence="8">
    <location>
        <begin position="678"/>
        <end position="689"/>
    </location>
</feature>
<dbReference type="PANTHER" id="PTHR43486">
    <property type="entry name" value="LIPID II FLIPPASE MURJ-RELATED"/>
    <property type="match status" value="1"/>
</dbReference>
<organism evidence="10 11">
    <name type="scientific">Phytohabitans suffuscus</name>
    <dbReference type="NCBI Taxonomy" id="624315"/>
    <lineage>
        <taxon>Bacteria</taxon>
        <taxon>Bacillati</taxon>
        <taxon>Actinomycetota</taxon>
        <taxon>Actinomycetes</taxon>
        <taxon>Micromonosporales</taxon>
        <taxon>Micromonosporaceae</taxon>
    </lineage>
</organism>
<feature type="transmembrane region" description="Helical" evidence="9">
    <location>
        <begin position="379"/>
        <end position="398"/>
    </location>
</feature>
<keyword evidence="4" id="KW-0133">Cell shape</keyword>
<evidence type="ECO:0000256" key="3">
    <source>
        <dbReference type="ARBA" id="ARBA00022692"/>
    </source>
</evidence>
<keyword evidence="7 9" id="KW-0472">Membrane</keyword>
<reference evidence="10 11" key="1">
    <citation type="submission" date="2020-03" db="EMBL/GenBank/DDBJ databases">
        <title>Whole genome shotgun sequence of Phytohabitans suffuscus NBRC 105367.</title>
        <authorList>
            <person name="Komaki H."/>
            <person name="Tamura T."/>
        </authorList>
    </citation>
    <scope>NUCLEOTIDE SEQUENCE [LARGE SCALE GENOMIC DNA]</scope>
    <source>
        <strain evidence="10 11">NBRC 105367</strain>
    </source>
</reference>
<keyword evidence="3 9" id="KW-0812">Transmembrane</keyword>
<feature type="transmembrane region" description="Helical" evidence="9">
    <location>
        <begin position="181"/>
        <end position="201"/>
    </location>
</feature>
<feature type="transmembrane region" description="Helical" evidence="9">
    <location>
        <begin position="154"/>
        <end position="175"/>
    </location>
</feature>
<dbReference type="AlphaFoldDB" id="A0A6F8YE01"/>
<feature type="transmembrane region" description="Helical" evidence="9">
    <location>
        <begin position="121"/>
        <end position="142"/>
    </location>
</feature>
<accession>A0A6F8YE01</accession>
<keyword evidence="2" id="KW-1003">Cell membrane</keyword>
<sequence length="701" mass="73651">MIKIFFRLVLGGLTGKVLGLVREVLLAALFGAGQVVAANRVALTATMVPINFFTADALSAGFLPLYVQYRKEGSALALALYRTVRTVLAIFSLALLVALVISRHTWVDLLAPGLDDDTAGIAASMLAIAALGVPGCVLYNLHTLVALAHDDVRLINLRASALSVGLIIATLAAYYTGHVSLLAWGFTGPFLALHAWGFYWVRRKGYLHASGGPADLPDREGYRLALGMFWRRLRPLLLIPVILQGSIAVERIVGSLLGVEVVAATDYARFVVDSCMALLAAPLGLAGLAGFAKMSAGEVAGGLRRLVPPVLLVTIPLAVVLCVNSTGIVTFLYARGQFDDSAVETSSVLLLGFALGIWAQVVGYTFVKVLNARGANFRVAVVMAISFGASVAVNLLLYRYWGPFTIGAAASVCGVLTFAISAWCLRILRYSLGLVAMLLPGTVVATGVGYLLSGPGFLRLAASSAAILAIFGLYVCGVPHLRRTFLSGLLARLRKRPTPPEGAVAQVPGQGGEPVPVAVTSRRWATRAARGAVGERQRGAVGEPARHTRAPDGRRGRARAAGRAVGGAGARVVRRHRRVRGGVSPHRTDRAARRALRAVEGPRRGRAGAARVVAGPHTAAPGEGGGAAVHAAGVAHAEPRAVRRRHLLQPRVRAHGAAGAAGVDPLPELRALAGPVRVESRLRRPRFEPAPRPAPAPAPGR</sequence>
<feature type="compositionally biased region" description="Basic and acidic residues" evidence="8">
    <location>
        <begin position="533"/>
        <end position="555"/>
    </location>
</feature>
<evidence type="ECO:0008006" key="12">
    <source>
        <dbReference type="Google" id="ProtNLM"/>
    </source>
</evidence>
<keyword evidence="11" id="KW-1185">Reference proteome</keyword>
<evidence type="ECO:0000313" key="10">
    <source>
        <dbReference type="EMBL" id="BCB84181.1"/>
    </source>
</evidence>
<evidence type="ECO:0000256" key="7">
    <source>
        <dbReference type="ARBA" id="ARBA00023136"/>
    </source>
</evidence>
<dbReference type="PANTHER" id="PTHR43486:SF1">
    <property type="entry name" value="LIPID II FLIPPASE MURJ-RELATED"/>
    <property type="match status" value="1"/>
</dbReference>
<feature type="transmembrane region" description="Helical" evidence="9">
    <location>
        <begin position="79"/>
        <end position="101"/>
    </location>
</feature>
<dbReference type="KEGG" id="psuu:Psuf_014940"/>
<gene>
    <name evidence="10" type="ORF">Psuf_014940</name>
</gene>
<dbReference type="GO" id="GO:0005886">
    <property type="term" value="C:plasma membrane"/>
    <property type="evidence" value="ECO:0007669"/>
    <property type="project" value="UniProtKB-SubCell"/>
</dbReference>
<evidence type="ECO:0000256" key="8">
    <source>
        <dbReference type="SAM" id="MobiDB-lite"/>
    </source>
</evidence>
<dbReference type="GO" id="GO:0008360">
    <property type="term" value="P:regulation of cell shape"/>
    <property type="evidence" value="ECO:0007669"/>
    <property type="project" value="UniProtKB-KW"/>
</dbReference>
<evidence type="ECO:0000256" key="1">
    <source>
        <dbReference type="ARBA" id="ARBA00004651"/>
    </source>
</evidence>
<feature type="region of interest" description="Disordered" evidence="8">
    <location>
        <begin position="653"/>
        <end position="701"/>
    </location>
</feature>
<feature type="transmembrane region" description="Helical" evidence="9">
    <location>
        <begin position="432"/>
        <end position="451"/>
    </location>
</feature>
<feature type="transmembrane region" description="Helical" evidence="9">
    <location>
        <begin position="457"/>
        <end position="476"/>
    </location>
</feature>
<dbReference type="EMBL" id="AP022871">
    <property type="protein sequence ID" value="BCB84181.1"/>
    <property type="molecule type" value="Genomic_DNA"/>
</dbReference>
<dbReference type="GO" id="GO:0009252">
    <property type="term" value="P:peptidoglycan biosynthetic process"/>
    <property type="evidence" value="ECO:0007669"/>
    <property type="project" value="UniProtKB-KW"/>
</dbReference>
<feature type="transmembrane region" description="Helical" evidence="9">
    <location>
        <begin position="404"/>
        <end position="425"/>
    </location>
</feature>
<protein>
    <recommendedName>
        <fullName evidence="12">Lipid II flippase MurJ</fullName>
    </recommendedName>
</protein>
<evidence type="ECO:0000256" key="5">
    <source>
        <dbReference type="ARBA" id="ARBA00022984"/>
    </source>
</evidence>
<name>A0A6F8YE01_9ACTN</name>
<keyword evidence="6 9" id="KW-1133">Transmembrane helix</keyword>
<evidence type="ECO:0000256" key="4">
    <source>
        <dbReference type="ARBA" id="ARBA00022960"/>
    </source>
</evidence>
<dbReference type="Pfam" id="PF03023">
    <property type="entry name" value="MurJ"/>
    <property type="match status" value="1"/>
</dbReference>
<feature type="transmembrane region" description="Helical" evidence="9">
    <location>
        <begin position="310"/>
        <end position="334"/>
    </location>
</feature>
<keyword evidence="5" id="KW-0573">Peptidoglycan synthesis</keyword>
<reference evidence="10 11" key="2">
    <citation type="submission" date="2020-03" db="EMBL/GenBank/DDBJ databases">
        <authorList>
            <person name="Ichikawa N."/>
            <person name="Kimura A."/>
            <person name="Kitahashi Y."/>
            <person name="Uohara A."/>
        </authorList>
    </citation>
    <scope>NUCLEOTIDE SEQUENCE [LARGE SCALE GENOMIC DNA]</scope>
    <source>
        <strain evidence="10 11">NBRC 105367</strain>
    </source>
</reference>
<evidence type="ECO:0000256" key="9">
    <source>
        <dbReference type="SAM" id="Phobius"/>
    </source>
</evidence>